<dbReference type="OrthoDB" id="2800708at2759"/>
<feature type="compositionally biased region" description="Polar residues" evidence="2">
    <location>
        <begin position="479"/>
        <end position="488"/>
    </location>
</feature>
<comment type="caution">
    <text evidence="3">The sequence shown here is derived from an EMBL/GenBank/DDBJ whole genome shotgun (WGS) entry which is preliminary data.</text>
</comment>
<sequence length="650" mass="73078">MARNRTSQADYGALLANRDEEIARLNSQLSQRIQHTEHLQARLLSTLDTLDELQAASAQDIQLVQLENERLARRLDQYNAILRNTEREKSDMSNAIMQLVTKIESCSDFSKWHAARVQLSDNLTIAPQTQIPLIASNRNNECACPHAYSPAIIRELSDALTQEQKAHALSVSESQRRISALRERLAAREAEATTHSVVCRSHSPKYVFSSGRDHNRLHNSDNEHNIAQTYTRNRLQHDVNLQFHADQSVQTEIDPERENTENTSRTQDPIQIALHALDSEISYLRQGLAKLTQEKESLRNVLANELRVHEVTTSSSPARYDPQPNESLISLDNEDEQSLASDYSDKNSDGVLLLEEECIRLMHTEKELRSELKKARNRELVLQDENRRLREIIENIRNNNYERSDVPSTEEEWKSPSFVSHEIGFRSPAPGTIVHSVFTPNNGSEEEPEIDLSFPPIEPDHISLSSPIQSHHNYEQDSRPFSPTTNQGIVKDASSSTSSPSSLKTPTSLDSPIDPSGIPLPPTPPPIMPLEDEDTIVHDQINENFNNPSFDPPSETDIFGSPLLIIPQRSSEEAPYQRSEEDIARELAEARADAELRAREIAEVRGVIADLARQVVVGQGNTGPWAALLDGNDSQHEIESIDGDDHPSDF</sequence>
<dbReference type="InParanoid" id="A0A286UBC3"/>
<evidence type="ECO:0000313" key="4">
    <source>
        <dbReference type="Proteomes" id="UP000217199"/>
    </source>
</evidence>
<gene>
    <name evidence="3" type="ORF">PNOK_0695600</name>
</gene>
<name>A0A286UBC3_9AGAM</name>
<feature type="region of interest" description="Disordered" evidence="2">
    <location>
        <begin position="245"/>
        <end position="268"/>
    </location>
</feature>
<dbReference type="EMBL" id="NBII01000007">
    <property type="protein sequence ID" value="PAV16892.1"/>
    <property type="molecule type" value="Genomic_DNA"/>
</dbReference>
<feature type="region of interest" description="Disordered" evidence="2">
    <location>
        <begin position="628"/>
        <end position="650"/>
    </location>
</feature>
<feature type="coiled-coil region" evidence="1">
    <location>
        <begin position="61"/>
        <end position="102"/>
    </location>
</feature>
<feature type="compositionally biased region" description="Low complexity" evidence="2">
    <location>
        <begin position="494"/>
        <end position="517"/>
    </location>
</feature>
<keyword evidence="1" id="KW-0175">Coiled coil</keyword>
<feature type="compositionally biased region" description="Pro residues" evidence="2">
    <location>
        <begin position="518"/>
        <end position="528"/>
    </location>
</feature>
<evidence type="ECO:0000313" key="3">
    <source>
        <dbReference type="EMBL" id="PAV16892.1"/>
    </source>
</evidence>
<feature type="coiled-coil region" evidence="1">
    <location>
        <begin position="358"/>
        <end position="399"/>
    </location>
</feature>
<organism evidence="3 4">
    <name type="scientific">Pyrrhoderma noxium</name>
    <dbReference type="NCBI Taxonomy" id="2282107"/>
    <lineage>
        <taxon>Eukaryota</taxon>
        <taxon>Fungi</taxon>
        <taxon>Dikarya</taxon>
        <taxon>Basidiomycota</taxon>
        <taxon>Agaricomycotina</taxon>
        <taxon>Agaricomycetes</taxon>
        <taxon>Hymenochaetales</taxon>
        <taxon>Hymenochaetaceae</taxon>
        <taxon>Pyrrhoderma</taxon>
    </lineage>
</organism>
<accession>A0A286UBC3</accession>
<reference evidence="3 4" key="1">
    <citation type="journal article" date="2017" name="Mol. Ecol.">
        <title>Comparative and population genomic landscape of Phellinus noxius: A hypervariable fungus causing root rot in trees.</title>
        <authorList>
            <person name="Chung C.L."/>
            <person name="Lee T.J."/>
            <person name="Akiba M."/>
            <person name="Lee H.H."/>
            <person name="Kuo T.H."/>
            <person name="Liu D."/>
            <person name="Ke H.M."/>
            <person name="Yokoi T."/>
            <person name="Roa M.B."/>
            <person name="Lu M.J."/>
            <person name="Chang Y.Y."/>
            <person name="Ann P.J."/>
            <person name="Tsai J.N."/>
            <person name="Chen C.Y."/>
            <person name="Tzean S.S."/>
            <person name="Ota Y."/>
            <person name="Hattori T."/>
            <person name="Sahashi N."/>
            <person name="Liou R.F."/>
            <person name="Kikuchi T."/>
            <person name="Tsai I.J."/>
        </authorList>
    </citation>
    <scope>NUCLEOTIDE SEQUENCE [LARGE SCALE GENOMIC DNA]</scope>
    <source>
        <strain evidence="3 4">FFPRI411160</strain>
    </source>
</reference>
<protein>
    <submittedName>
        <fullName evidence="3">Uncharacterized protein</fullName>
    </submittedName>
</protein>
<proteinExistence type="predicted"/>
<feature type="region of interest" description="Disordered" evidence="2">
    <location>
        <begin position="430"/>
        <end position="531"/>
    </location>
</feature>
<evidence type="ECO:0000256" key="2">
    <source>
        <dbReference type="SAM" id="MobiDB-lite"/>
    </source>
</evidence>
<dbReference type="AlphaFoldDB" id="A0A286UBC3"/>
<dbReference type="STRING" id="2282107.A0A286UBC3"/>
<dbReference type="Proteomes" id="UP000217199">
    <property type="component" value="Unassembled WGS sequence"/>
</dbReference>
<evidence type="ECO:0000256" key="1">
    <source>
        <dbReference type="SAM" id="Coils"/>
    </source>
</evidence>
<keyword evidence="4" id="KW-1185">Reference proteome</keyword>
<feature type="compositionally biased region" description="Basic and acidic residues" evidence="2">
    <location>
        <begin position="633"/>
        <end position="650"/>
    </location>
</feature>